<evidence type="ECO:0000259" key="1">
    <source>
        <dbReference type="Pfam" id="PF09995"/>
    </source>
</evidence>
<gene>
    <name evidence="2" type="ORF">PG986_002657</name>
</gene>
<evidence type="ECO:0000313" key="2">
    <source>
        <dbReference type="EMBL" id="KAK7961832.1"/>
    </source>
</evidence>
<dbReference type="RefSeq" id="XP_066703943.1">
    <property type="nucleotide sequence ID" value="XM_066838879.1"/>
</dbReference>
<dbReference type="EMBL" id="JAQQWE010000002">
    <property type="protein sequence ID" value="KAK7961832.1"/>
    <property type="molecule type" value="Genomic_DNA"/>
</dbReference>
<dbReference type="Pfam" id="PF09995">
    <property type="entry name" value="MPAB_Lcp_cat"/>
    <property type="match status" value="1"/>
</dbReference>
<name>A0ABR1QPG3_9PEZI</name>
<sequence length="476" mass="53510">MDGTSANASSPSTFSPLASIVPSSLGPILAHIIPSSVSSRFMTLSPADESVVSISSSWKSIALTLFVGYALLCRALRYRREGAMRRRFGYPDRASLAKMTTEDAQLILRDLLTLEFPQFAVTALQFGLFKTYGVETISRLLLATRNLTDPVASLKRYEDTAVVIGEFTANPPGSARSVASIARMNFLHSKYVASGQISNADLLYTLSVFITDPERFMRLFEWRALNDMEYCAYAVFWKSIGDAMGIQYRGYLSKTEWKDGVEFAQDITAWAKSYEVVAFVPSKVSNKPAVALIPMITYWLPWFMKDFAKECVTVLLGDRVREAFMLPEPGLTAAVFTYSTLALRRFFLRHLSLPRFQRLIRHHPKGCESPDQTDARVRLTFAYGNYPFYIRPTFWNRWGPEAWAMWLAGGKLPGDDPETHFSEGFLFEELGPLNRMGQGKAEMEADVQRLRAKGMGVVRLAEEGVEGHPYPARHCP</sequence>
<dbReference type="GeneID" id="92071941"/>
<dbReference type="InterPro" id="IPR046366">
    <property type="entry name" value="MPAB"/>
</dbReference>
<reference evidence="2 3" key="1">
    <citation type="submission" date="2023-01" db="EMBL/GenBank/DDBJ databases">
        <title>Analysis of 21 Apiospora genomes using comparative genomics revels a genus with tremendous synthesis potential of carbohydrate active enzymes and secondary metabolites.</title>
        <authorList>
            <person name="Sorensen T."/>
        </authorList>
    </citation>
    <scope>NUCLEOTIDE SEQUENCE [LARGE SCALE GENOMIC DNA]</scope>
    <source>
        <strain evidence="2 3">CBS 24483</strain>
    </source>
</reference>
<dbReference type="PANTHER" id="PTHR36124">
    <property type="match status" value="1"/>
</dbReference>
<dbReference type="PANTHER" id="PTHR36124:SF1">
    <property type="entry name" value="ER-BOUND OXYGENASE MPAB_MPAB'_RUBBER OXYGENASE CATALYTIC DOMAIN-CONTAINING PROTEIN"/>
    <property type="match status" value="1"/>
</dbReference>
<dbReference type="Proteomes" id="UP001391051">
    <property type="component" value="Unassembled WGS sequence"/>
</dbReference>
<feature type="domain" description="ER-bound oxygenase mpaB/mpaB'/Rubber oxygenase catalytic" evidence="1">
    <location>
        <begin position="154"/>
        <end position="337"/>
    </location>
</feature>
<comment type="caution">
    <text evidence="2">The sequence shown here is derived from an EMBL/GenBank/DDBJ whole genome shotgun (WGS) entry which is preliminary data.</text>
</comment>
<keyword evidence="3" id="KW-1185">Reference proteome</keyword>
<accession>A0ABR1QPG3</accession>
<organism evidence="2 3">
    <name type="scientific">Apiospora aurea</name>
    <dbReference type="NCBI Taxonomy" id="335848"/>
    <lineage>
        <taxon>Eukaryota</taxon>
        <taxon>Fungi</taxon>
        <taxon>Dikarya</taxon>
        <taxon>Ascomycota</taxon>
        <taxon>Pezizomycotina</taxon>
        <taxon>Sordariomycetes</taxon>
        <taxon>Xylariomycetidae</taxon>
        <taxon>Amphisphaeriales</taxon>
        <taxon>Apiosporaceae</taxon>
        <taxon>Apiospora</taxon>
    </lineage>
</organism>
<evidence type="ECO:0000313" key="3">
    <source>
        <dbReference type="Proteomes" id="UP001391051"/>
    </source>
</evidence>
<proteinExistence type="predicted"/>
<dbReference type="InterPro" id="IPR018713">
    <property type="entry name" value="MPAB/Lcp_cat_dom"/>
</dbReference>
<protein>
    <recommendedName>
        <fullName evidence="1">ER-bound oxygenase mpaB/mpaB'/Rubber oxygenase catalytic domain-containing protein</fullName>
    </recommendedName>
</protein>